<name>A0A9W8CKP0_9FUNG</name>
<dbReference type="Proteomes" id="UP001145021">
    <property type="component" value="Unassembled WGS sequence"/>
</dbReference>
<keyword evidence="7" id="KW-1185">Reference proteome</keyword>
<dbReference type="PROSITE" id="PS50082">
    <property type="entry name" value="WD_REPEATS_2"/>
    <property type="match status" value="2"/>
</dbReference>
<dbReference type="PROSITE" id="PS50294">
    <property type="entry name" value="WD_REPEATS_REGION"/>
    <property type="match status" value="1"/>
</dbReference>
<evidence type="ECO:0000259" key="5">
    <source>
        <dbReference type="Pfam" id="PF23389"/>
    </source>
</evidence>
<dbReference type="InterPro" id="IPR036322">
    <property type="entry name" value="WD40_repeat_dom_sf"/>
</dbReference>
<dbReference type="EMBL" id="JANBOH010000035">
    <property type="protein sequence ID" value="KAJ1647229.1"/>
    <property type="molecule type" value="Genomic_DNA"/>
</dbReference>
<comment type="similarity">
    <text evidence="3">Belongs to the THOC3 family.</text>
</comment>
<dbReference type="PANTHER" id="PTHR22839:SF0">
    <property type="entry name" value="THO COMPLEX SUBUNIT 3"/>
    <property type="match status" value="1"/>
</dbReference>
<dbReference type="PANTHER" id="PTHR22839">
    <property type="entry name" value="THO COMPLEX SUBUNIT 3 THO3"/>
    <property type="match status" value="1"/>
</dbReference>
<dbReference type="InterPro" id="IPR057855">
    <property type="entry name" value="Beta-prop_WDR19_1st"/>
</dbReference>
<dbReference type="GO" id="GO:0006406">
    <property type="term" value="P:mRNA export from nucleus"/>
    <property type="evidence" value="ECO:0007669"/>
    <property type="project" value="InterPro"/>
</dbReference>
<gene>
    <name evidence="6" type="ORF">LPJ64_001342</name>
</gene>
<feature type="repeat" description="WD" evidence="4">
    <location>
        <begin position="232"/>
        <end position="273"/>
    </location>
</feature>
<evidence type="ECO:0000256" key="1">
    <source>
        <dbReference type="ARBA" id="ARBA00022574"/>
    </source>
</evidence>
<evidence type="ECO:0000313" key="6">
    <source>
        <dbReference type="EMBL" id="KAJ1647229.1"/>
    </source>
</evidence>
<dbReference type="GO" id="GO:0000445">
    <property type="term" value="C:THO complex part of transcription export complex"/>
    <property type="evidence" value="ECO:0007669"/>
    <property type="project" value="TreeGrafter"/>
</dbReference>
<evidence type="ECO:0000256" key="2">
    <source>
        <dbReference type="ARBA" id="ARBA00022737"/>
    </source>
</evidence>
<comment type="caution">
    <text evidence="6">The sequence shown here is derived from an EMBL/GenBank/DDBJ whole genome shotgun (WGS) entry which is preliminary data.</text>
</comment>
<dbReference type="InterPro" id="IPR001680">
    <property type="entry name" value="WD40_rpt"/>
</dbReference>
<feature type="domain" description="WDR19 first beta-propeller" evidence="5">
    <location>
        <begin position="77"/>
        <end position="249"/>
    </location>
</feature>
<dbReference type="Pfam" id="PF00400">
    <property type="entry name" value="WD40"/>
    <property type="match status" value="1"/>
</dbReference>
<keyword evidence="2" id="KW-0677">Repeat</keyword>
<sequence>MASELSHVFRDHKENKMHWEQGAVYDLSWSSDGSMLAAVGAKGSARSWRLERGGHKEGEELKALGSNIERLAWCPASHSTHLLAAAAYERTVHLWDQRTNNVDVKLSTNGTNSDICWSPSGRYFAVVSKDDGKLEIFDVGQPQSPVVVAEIDEIVCSVRWNPQETMVLLATHQGAVEVFEWPSMRHLTAVNGHAASCNCIAFDSCGRTMATGGADAAVQLWNAADFSPTHAIAAHQSPLLFVDFNMDDRFVASASDDLSIRIHEAFSGELAHSLDVDSLTTAVKWHPRNLALAYGSAGSSKASAKPSVTILLKA</sequence>
<accession>A0A9W8CKP0</accession>
<dbReference type="Pfam" id="PF23389">
    <property type="entry name" value="Beta-prop_WDR19_1st"/>
    <property type="match status" value="1"/>
</dbReference>
<protein>
    <recommendedName>
        <fullName evidence="5">WDR19 first beta-propeller domain-containing protein</fullName>
    </recommendedName>
</protein>
<organism evidence="6 7">
    <name type="scientific">Coemansia asiatica</name>
    <dbReference type="NCBI Taxonomy" id="1052880"/>
    <lineage>
        <taxon>Eukaryota</taxon>
        <taxon>Fungi</taxon>
        <taxon>Fungi incertae sedis</taxon>
        <taxon>Zoopagomycota</taxon>
        <taxon>Kickxellomycotina</taxon>
        <taxon>Kickxellomycetes</taxon>
        <taxon>Kickxellales</taxon>
        <taxon>Kickxellaceae</taxon>
        <taxon>Coemansia</taxon>
    </lineage>
</organism>
<dbReference type="Gene3D" id="2.130.10.10">
    <property type="entry name" value="YVTN repeat-like/Quinoprotein amine dehydrogenase"/>
    <property type="match status" value="2"/>
</dbReference>
<evidence type="ECO:0000313" key="7">
    <source>
        <dbReference type="Proteomes" id="UP001145021"/>
    </source>
</evidence>
<feature type="repeat" description="WD" evidence="4">
    <location>
        <begin position="190"/>
        <end position="231"/>
    </location>
</feature>
<evidence type="ECO:0000256" key="4">
    <source>
        <dbReference type="PROSITE-ProRule" id="PRU00221"/>
    </source>
</evidence>
<reference evidence="6" key="1">
    <citation type="submission" date="2022-07" db="EMBL/GenBank/DDBJ databases">
        <title>Phylogenomic reconstructions and comparative analyses of Kickxellomycotina fungi.</title>
        <authorList>
            <person name="Reynolds N.K."/>
            <person name="Stajich J.E."/>
            <person name="Barry K."/>
            <person name="Grigoriev I.V."/>
            <person name="Crous P."/>
            <person name="Smith M.E."/>
        </authorList>
    </citation>
    <scope>NUCLEOTIDE SEQUENCE</scope>
    <source>
        <strain evidence="6">NBRC 105413</strain>
    </source>
</reference>
<dbReference type="SMART" id="SM00320">
    <property type="entry name" value="WD40"/>
    <property type="match status" value="6"/>
</dbReference>
<proteinExistence type="inferred from homology"/>
<dbReference type="AlphaFoldDB" id="A0A9W8CKP0"/>
<dbReference type="InterPro" id="IPR040132">
    <property type="entry name" value="Tex1/THOC3"/>
</dbReference>
<keyword evidence="1 4" id="KW-0853">WD repeat</keyword>
<dbReference type="SUPFAM" id="SSF50978">
    <property type="entry name" value="WD40 repeat-like"/>
    <property type="match status" value="1"/>
</dbReference>
<dbReference type="InterPro" id="IPR015943">
    <property type="entry name" value="WD40/YVTN_repeat-like_dom_sf"/>
</dbReference>
<evidence type="ECO:0000256" key="3">
    <source>
        <dbReference type="ARBA" id="ARBA00046343"/>
    </source>
</evidence>